<evidence type="ECO:0000256" key="2">
    <source>
        <dbReference type="ARBA" id="ARBA00022448"/>
    </source>
</evidence>
<proteinExistence type="inferred from homology"/>
<dbReference type="AlphaFoldDB" id="A0A0P7ZLT6"/>
<feature type="compositionally biased region" description="Polar residues" evidence="5">
    <location>
        <begin position="1"/>
        <end position="10"/>
    </location>
</feature>
<dbReference type="STRING" id="1666911.HLUCCA11_16935"/>
<dbReference type="GO" id="GO:0055085">
    <property type="term" value="P:transmembrane transport"/>
    <property type="evidence" value="ECO:0007669"/>
    <property type="project" value="UniProtKB-ARBA"/>
</dbReference>
<dbReference type="Gene3D" id="3.40.50.300">
    <property type="entry name" value="P-loop containing nucleotide triphosphate hydrolases"/>
    <property type="match status" value="1"/>
</dbReference>
<dbReference type="InterPro" id="IPR017871">
    <property type="entry name" value="ABC_transporter-like_CS"/>
</dbReference>
<sequence length="371" mass="40368">MNTPSSSLNAPISKPSTAPSSTSSSTPLLEVTNLTKHFSLSSASTLPFAPAALPQKLHAVDDITFAIQAGESVGLVGESGCGKSTLIRLVARLLEPTSGEILFNNTLIHQIPVGLFARSPYRADIQMVFQDHTDSLNPRFTAFDTITEPIKRLGPKLSRDQLKHRAAELAQQVGLPAELLSRFPHQLSGGQKARVGIARAIALNPKLLILDEPTSALDVSVQAVILHLLAELKEQLNMSYLFISHDLNVVRLLCDRILVMYLGKFVETGPTDTLFNHPQHPYTQALISAIPTFQRPLSAAVGSSGQSSGPFPRLSEAEARSPINPDPHICRLYGRCFKSSDRCQQISPQLQPISDNHQVACHYPEAFPRPS</sequence>
<dbReference type="PATRIC" id="fig|1666911.3.peg.1149"/>
<dbReference type="Pfam" id="PF00005">
    <property type="entry name" value="ABC_tran"/>
    <property type="match status" value="1"/>
</dbReference>
<dbReference type="SMART" id="SM00382">
    <property type="entry name" value="AAA"/>
    <property type="match status" value="1"/>
</dbReference>
<dbReference type="GO" id="GO:0005524">
    <property type="term" value="F:ATP binding"/>
    <property type="evidence" value="ECO:0007669"/>
    <property type="project" value="UniProtKB-KW"/>
</dbReference>
<dbReference type="InterPro" id="IPR027417">
    <property type="entry name" value="P-loop_NTPase"/>
</dbReference>
<dbReference type="FunFam" id="3.40.50.300:FF:000016">
    <property type="entry name" value="Oligopeptide ABC transporter ATP-binding component"/>
    <property type="match status" value="1"/>
</dbReference>
<accession>A0A0P7ZLT6</accession>
<evidence type="ECO:0000313" key="8">
    <source>
        <dbReference type="Proteomes" id="UP000050465"/>
    </source>
</evidence>
<dbReference type="EMBL" id="LJZR01000026">
    <property type="protein sequence ID" value="KPQ33839.1"/>
    <property type="molecule type" value="Genomic_DNA"/>
</dbReference>
<evidence type="ECO:0000256" key="5">
    <source>
        <dbReference type="SAM" id="MobiDB-lite"/>
    </source>
</evidence>
<evidence type="ECO:0000259" key="6">
    <source>
        <dbReference type="PROSITE" id="PS50893"/>
    </source>
</evidence>
<evidence type="ECO:0000256" key="3">
    <source>
        <dbReference type="ARBA" id="ARBA00022741"/>
    </source>
</evidence>
<keyword evidence="3" id="KW-0547">Nucleotide-binding</keyword>
<dbReference type="NCBIfam" id="TIGR01727">
    <property type="entry name" value="oligo_HPY"/>
    <property type="match status" value="1"/>
</dbReference>
<dbReference type="PANTHER" id="PTHR43776:SF8">
    <property type="entry name" value="ABC TRANSPORTER, ATP-BINDING PROTEIN"/>
    <property type="match status" value="1"/>
</dbReference>
<dbReference type="GO" id="GO:0016887">
    <property type="term" value="F:ATP hydrolysis activity"/>
    <property type="evidence" value="ECO:0007669"/>
    <property type="project" value="InterPro"/>
</dbReference>
<keyword evidence="4" id="KW-0067">ATP-binding</keyword>
<dbReference type="InterPro" id="IPR050319">
    <property type="entry name" value="ABC_transp_ATP-bind"/>
</dbReference>
<dbReference type="InterPro" id="IPR003439">
    <property type="entry name" value="ABC_transporter-like_ATP-bd"/>
</dbReference>
<dbReference type="InterPro" id="IPR013563">
    <property type="entry name" value="Oligopep_ABC_C"/>
</dbReference>
<evidence type="ECO:0000256" key="4">
    <source>
        <dbReference type="ARBA" id="ARBA00022840"/>
    </source>
</evidence>
<organism evidence="7 8">
    <name type="scientific">Phormidesmis priestleyi Ana</name>
    <dbReference type="NCBI Taxonomy" id="1666911"/>
    <lineage>
        <taxon>Bacteria</taxon>
        <taxon>Bacillati</taxon>
        <taxon>Cyanobacteriota</taxon>
        <taxon>Cyanophyceae</taxon>
        <taxon>Leptolyngbyales</taxon>
        <taxon>Leptolyngbyaceae</taxon>
        <taxon>Phormidesmis</taxon>
    </lineage>
</organism>
<comment type="similarity">
    <text evidence="1">Belongs to the ABC transporter superfamily.</text>
</comment>
<dbReference type="Proteomes" id="UP000050465">
    <property type="component" value="Unassembled WGS sequence"/>
</dbReference>
<name>A0A0P7ZLT6_9CYAN</name>
<dbReference type="CDD" id="cd03257">
    <property type="entry name" value="ABC_NikE_OppD_transporters"/>
    <property type="match status" value="1"/>
</dbReference>
<feature type="compositionally biased region" description="Low complexity" evidence="5">
    <location>
        <begin position="13"/>
        <end position="26"/>
    </location>
</feature>
<protein>
    <submittedName>
        <fullName evidence="7">ABC-type transport system, ATPase component</fullName>
    </submittedName>
</protein>
<dbReference type="InterPro" id="IPR003593">
    <property type="entry name" value="AAA+_ATPase"/>
</dbReference>
<evidence type="ECO:0000256" key="1">
    <source>
        <dbReference type="ARBA" id="ARBA00005417"/>
    </source>
</evidence>
<dbReference type="PROSITE" id="PS00211">
    <property type="entry name" value="ABC_TRANSPORTER_1"/>
    <property type="match status" value="1"/>
</dbReference>
<dbReference type="PROSITE" id="PS50893">
    <property type="entry name" value="ABC_TRANSPORTER_2"/>
    <property type="match status" value="1"/>
</dbReference>
<feature type="region of interest" description="Disordered" evidence="5">
    <location>
        <begin position="299"/>
        <end position="322"/>
    </location>
</feature>
<dbReference type="Pfam" id="PF08352">
    <property type="entry name" value="oligo_HPY"/>
    <property type="match status" value="1"/>
</dbReference>
<gene>
    <name evidence="7" type="ORF">HLUCCA11_16935</name>
</gene>
<reference evidence="7 8" key="1">
    <citation type="submission" date="2015-09" db="EMBL/GenBank/DDBJ databases">
        <title>Identification and resolution of microdiversity through metagenomic sequencing of parallel consortia.</title>
        <authorList>
            <person name="Nelson W.C."/>
            <person name="Romine M.F."/>
            <person name="Lindemann S.R."/>
        </authorList>
    </citation>
    <scope>NUCLEOTIDE SEQUENCE [LARGE SCALE GENOMIC DNA]</scope>
    <source>
        <strain evidence="7">Ana</strain>
    </source>
</reference>
<keyword evidence="2" id="KW-0813">Transport</keyword>
<feature type="region of interest" description="Disordered" evidence="5">
    <location>
        <begin position="1"/>
        <end position="26"/>
    </location>
</feature>
<dbReference type="SUPFAM" id="SSF52540">
    <property type="entry name" value="P-loop containing nucleoside triphosphate hydrolases"/>
    <property type="match status" value="1"/>
</dbReference>
<comment type="caution">
    <text evidence="7">The sequence shown here is derived from an EMBL/GenBank/DDBJ whole genome shotgun (WGS) entry which is preliminary data.</text>
</comment>
<feature type="domain" description="ABC transporter" evidence="6">
    <location>
        <begin position="29"/>
        <end position="287"/>
    </location>
</feature>
<evidence type="ECO:0000313" key="7">
    <source>
        <dbReference type="EMBL" id="KPQ33839.1"/>
    </source>
</evidence>
<dbReference type="GO" id="GO:0015833">
    <property type="term" value="P:peptide transport"/>
    <property type="evidence" value="ECO:0007669"/>
    <property type="project" value="InterPro"/>
</dbReference>
<dbReference type="PANTHER" id="PTHR43776">
    <property type="entry name" value="TRANSPORT ATP-BINDING PROTEIN"/>
    <property type="match status" value="1"/>
</dbReference>